<dbReference type="PROSITE" id="PS50042">
    <property type="entry name" value="CNMP_BINDING_3"/>
    <property type="match status" value="1"/>
</dbReference>
<accession>A0AAN8WU34</accession>
<evidence type="ECO:0000313" key="11">
    <source>
        <dbReference type="Proteomes" id="UP001381693"/>
    </source>
</evidence>
<evidence type="ECO:0000259" key="8">
    <source>
        <dbReference type="PROSITE" id="PS50200"/>
    </source>
</evidence>
<dbReference type="CDD" id="cd06755">
    <property type="entry name" value="PDZ_RapGEF2_RapGEF6-like"/>
    <property type="match status" value="1"/>
</dbReference>
<feature type="domain" description="Ras-associating" evidence="8">
    <location>
        <begin position="640"/>
        <end position="729"/>
    </location>
</feature>
<feature type="domain" description="Ras-GEF" evidence="5">
    <location>
        <begin position="754"/>
        <end position="799"/>
    </location>
</feature>
<reference evidence="10 11" key="1">
    <citation type="submission" date="2023-11" db="EMBL/GenBank/DDBJ databases">
        <title>Halocaridina rubra genome assembly.</title>
        <authorList>
            <person name="Smith C."/>
        </authorList>
    </citation>
    <scope>NUCLEOTIDE SEQUENCE [LARGE SCALE GENOMIC DNA]</scope>
    <source>
        <strain evidence="10">EP-1</strain>
        <tissue evidence="10">Whole</tissue>
    </source>
</reference>
<dbReference type="InterPro" id="IPR008937">
    <property type="entry name" value="Ras-like_GEF"/>
</dbReference>
<dbReference type="InterPro" id="IPR029071">
    <property type="entry name" value="Ubiquitin-like_domsf"/>
</dbReference>
<feature type="non-terminal residue" evidence="10">
    <location>
        <position position="799"/>
    </location>
</feature>
<dbReference type="SMART" id="SM00228">
    <property type="entry name" value="PDZ"/>
    <property type="match status" value="1"/>
</dbReference>
<feature type="compositionally biased region" description="Polar residues" evidence="4">
    <location>
        <begin position="98"/>
        <end position="110"/>
    </location>
</feature>
<dbReference type="SMART" id="SM00100">
    <property type="entry name" value="cNMP"/>
    <property type="match status" value="1"/>
</dbReference>
<dbReference type="Proteomes" id="UP001381693">
    <property type="component" value="Unassembled WGS sequence"/>
</dbReference>
<feature type="compositionally biased region" description="Polar residues" evidence="4">
    <location>
        <begin position="543"/>
        <end position="559"/>
    </location>
</feature>
<dbReference type="PROSITE" id="PS50009">
    <property type="entry name" value="RASGEF_CAT"/>
    <property type="match status" value="1"/>
</dbReference>
<feature type="region of interest" description="Disordered" evidence="4">
    <location>
        <begin position="78"/>
        <end position="118"/>
    </location>
</feature>
<feature type="region of interest" description="Disordered" evidence="4">
    <location>
        <begin position="27"/>
        <end position="48"/>
    </location>
</feature>
<dbReference type="Pfam" id="PF00595">
    <property type="entry name" value="PDZ"/>
    <property type="match status" value="1"/>
</dbReference>
<feature type="region of interest" description="Disordered" evidence="4">
    <location>
        <begin position="514"/>
        <end position="568"/>
    </location>
</feature>
<dbReference type="PANTHER" id="PTHR23113:SF249">
    <property type="entry name" value="RAP GUANINE NUCLEOTIDE EXCHANGE FACTOR 6"/>
    <property type="match status" value="1"/>
</dbReference>
<keyword evidence="2 3" id="KW-0344">Guanine-nucleotide releasing factor</keyword>
<dbReference type="Gene3D" id="3.10.20.90">
    <property type="entry name" value="Phosphatidylinositol 3-kinase Catalytic Subunit, Chain A, domain 1"/>
    <property type="match status" value="1"/>
</dbReference>
<evidence type="ECO:0000256" key="1">
    <source>
        <dbReference type="ARBA" id="ARBA00010829"/>
    </source>
</evidence>
<dbReference type="GO" id="GO:0007265">
    <property type="term" value="P:Ras protein signal transduction"/>
    <property type="evidence" value="ECO:0007669"/>
    <property type="project" value="TreeGrafter"/>
</dbReference>
<protein>
    <submittedName>
        <fullName evidence="10">Rap guanine nucleotide exchange factor 2</fullName>
    </submittedName>
</protein>
<dbReference type="CDD" id="cd00038">
    <property type="entry name" value="CAP_ED"/>
    <property type="match status" value="1"/>
</dbReference>
<dbReference type="SMART" id="SM00229">
    <property type="entry name" value="RasGEFN"/>
    <property type="match status" value="1"/>
</dbReference>
<dbReference type="SMART" id="SM00314">
    <property type="entry name" value="RA"/>
    <property type="match status" value="1"/>
</dbReference>
<dbReference type="EMBL" id="JAXCGZ010018326">
    <property type="protein sequence ID" value="KAK7067439.1"/>
    <property type="molecule type" value="Genomic_DNA"/>
</dbReference>
<feature type="compositionally biased region" description="Low complexity" evidence="4">
    <location>
        <begin position="78"/>
        <end position="97"/>
    </location>
</feature>
<dbReference type="CDD" id="cd01785">
    <property type="entry name" value="RA_PDZ-GEF1"/>
    <property type="match status" value="1"/>
</dbReference>
<dbReference type="Pfam" id="PF00618">
    <property type="entry name" value="RasGEF_N"/>
    <property type="match status" value="1"/>
</dbReference>
<dbReference type="InterPro" id="IPR036034">
    <property type="entry name" value="PDZ_sf"/>
</dbReference>
<dbReference type="SUPFAM" id="SSF54236">
    <property type="entry name" value="Ubiquitin-like"/>
    <property type="match status" value="1"/>
</dbReference>
<name>A0AAN8WU34_HALRR</name>
<dbReference type="Gene3D" id="2.30.42.10">
    <property type="match status" value="1"/>
</dbReference>
<dbReference type="InterPro" id="IPR023578">
    <property type="entry name" value="Ras_GEF_dom_sf"/>
</dbReference>
<evidence type="ECO:0000256" key="2">
    <source>
        <dbReference type="ARBA" id="ARBA00022658"/>
    </source>
</evidence>
<evidence type="ECO:0000256" key="4">
    <source>
        <dbReference type="SAM" id="MobiDB-lite"/>
    </source>
</evidence>
<dbReference type="InterPro" id="IPR036964">
    <property type="entry name" value="RASGEF_cat_dom_sf"/>
</dbReference>
<dbReference type="SUPFAM" id="SSF48366">
    <property type="entry name" value="Ras GEF"/>
    <property type="match status" value="1"/>
</dbReference>
<evidence type="ECO:0000256" key="3">
    <source>
        <dbReference type="PROSITE-ProRule" id="PRU00168"/>
    </source>
</evidence>
<dbReference type="Pfam" id="PF00788">
    <property type="entry name" value="RA"/>
    <property type="match status" value="1"/>
</dbReference>
<dbReference type="FunFam" id="2.60.120.10:FF:000088">
    <property type="entry name" value="Guanine nucleotide exchange factor"/>
    <property type="match status" value="1"/>
</dbReference>
<sequence>MRPGQRASCNTMNLEKLMALEQDEITIRPGGRGAPPPPPSHHHPSHQYDGEHQIHAHHHHHHDPYLPDLVGSAIMRGARSRGSVGSSVRDGSDTSSAYSGSDTMCHSLHSSLEPDDVDLSGLTESAVDSDEEDLAESMESLAVRDQVRECLEKDPSERTDDDIEILLEFTQRLQAFSNMTLAVRRAMCQAMVFAVVEDAGTTLMNHGEELDSWSVIINGHVEVTHPDGSVHELHLGDSFGITPTMEKLHHQGVMRSKVDDCQFVCIRQTDYYCILHQGEENTRRIEENGIVVLVTEQRPIDGGNRKGNIVIKGTADKLMCQLVEVENNVDPTYVEDFLLTHRTFVETPLTVANKLLQWFEDPSLRDRVTRVVLLWVNNHFTDFEMDLVMMNFLEQFEEGLEREKMAGQLRLLDFACATKARARVVTLTRPSREDILHFSILGGYERGYAIFISKVEKGSKAEEVGLKRGDQILEVNGQSFDHMNHARALEILRQPCHLSITVKSNLLAFKEMLTTPENSPRPHTRKTSDVRGLSEGNGHMPMNSFSATGNIPNDHIQQSPREKGKEDKNKAAFMTIGVSAKQIKKKIINSFVPKPSAPETQMNSDESVSSQSSVGGGLYHSHSNPDLTTAGYEDCRTEFPEHVLKVYRATDHNARFLPVHKETTAREVVMLALQIFNINDPTGSSNYALYEVTVTEEGITKQRRLPDSLQNLAERIGLSSRYYLKNITVSQTLVPDDIVNELVRESAVYFLQLNSVELAIQLTLEDYTIFRQVEPTEYIDYLFNLKSNYGTPALSQFAG</sequence>
<dbReference type="InterPro" id="IPR000595">
    <property type="entry name" value="cNMP-bd_dom"/>
</dbReference>
<feature type="region of interest" description="Disordered" evidence="4">
    <location>
        <begin position="594"/>
        <end position="625"/>
    </location>
</feature>
<evidence type="ECO:0000259" key="9">
    <source>
        <dbReference type="PROSITE" id="PS50212"/>
    </source>
</evidence>
<dbReference type="SUPFAM" id="SSF50156">
    <property type="entry name" value="PDZ domain-like"/>
    <property type="match status" value="1"/>
</dbReference>
<feature type="domain" description="N-terminal Ras-GEF" evidence="9">
    <location>
        <begin position="306"/>
        <end position="420"/>
    </location>
</feature>
<dbReference type="InterPro" id="IPR000159">
    <property type="entry name" value="RA_dom"/>
</dbReference>
<evidence type="ECO:0000259" key="6">
    <source>
        <dbReference type="PROSITE" id="PS50042"/>
    </source>
</evidence>
<dbReference type="Gene3D" id="1.20.870.10">
    <property type="entry name" value="Son of sevenless (SoS) protein Chain: S domain 1"/>
    <property type="match status" value="1"/>
</dbReference>
<dbReference type="Gene3D" id="1.10.840.10">
    <property type="entry name" value="Ras guanine-nucleotide exchange factors catalytic domain"/>
    <property type="match status" value="1"/>
</dbReference>
<comment type="similarity">
    <text evidence="1">Belongs to the RAPGEF2 family.</text>
</comment>
<dbReference type="GO" id="GO:0005085">
    <property type="term" value="F:guanyl-nucleotide exchange factor activity"/>
    <property type="evidence" value="ECO:0007669"/>
    <property type="project" value="UniProtKB-KW"/>
</dbReference>
<organism evidence="10 11">
    <name type="scientific">Halocaridina rubra</name>
    <name type="common">Hawaiian red shrimp</name>
    <dbReference type="NCBI Taxonomy" id="373956"/>
    <lineage>
        <taxon>Eukaryota</taxon>
        <taxon>Metazoa</taxon>
        <taxon>Ecdysozoa</taxon>
        <taxon>Arthropoda</taxon>
        <taxon>Crustacea</taxon>
        <taxon>Multicrustacea</taxon>
        <taxon>Malacostraca</taxon>
        <taxon>Eumalacostraca</taxon>
        <taxon>Eucarida</taxon>
        <taxon>Decapoda</taxon>
        <taxon>Pleocyemata</taxon>
        <taxon>Caridea</taxon>
        <taxon>Atyoidea</taxon>
        <taxon>Atyidae</taxon>
        <taxon>Halocaridina</taxon>
    </lineage>
</organism>
<feature type="domain" description="PDZ" evidence="7">
    <location>
        <begin position="424"/>
        <end position="494"/>
    </location>
</feature>
<evidence type="ECO:0000259" key="5">
    <source>
        <dbReference type="PROSITE" id="PS50009"/>
    </source>
</evidence>
<dbReference type="Gene3D" id="2.60.120.10">
    <property type="entry name" value="Jelly Rolls"/>
    <property type="match status" value="1"/>
</dbReference>
<dbReference type="PROSITE" id="PS50200">
    <property type="entry name" value="RA"/>
    <property type="match status" value="1"/>
</dbReference>
<dbReference type="InterPro" id="IPR001895">
    <property type="entry name" value="RASGEF_cat_dom"/>
</dbReference>
<proteinExistence type="inferred from homology"/>
<dbReference type="SUPFAM" id="SSF51206">
    <property type="entry name" value="cAMP-binding domain-like"/>
    <property type="match status" value="1"/>
</dbReference>
<dbReference type="PANTHER" id="PTHR23113">
    <property type="entry name" value="GUANINE NUCLEOTIDE EXCHANGE FACTOR"/>
    <property type="match status" value="1"/>
</dbReference>
<dbReference type="InterPro" id="IPR018490">
    <property type="entry name" value="cNMP-bd_dom_sf"/>
</dbReference>
<evidence type="ECO:0000259" key="7">
    <source>
        <dbReference type="PROSITE" id="PS50106"/>
    </source>
</evidence>
<feature type="domain" description="Cyclic nucleotide-binding" evidence="6">
    <location>
        <begin position="175"/>
        <end position="240"/>
    </location>
</feature>
<dbReference type="CDD" id="cd06224">
    <property type="entry name" value="REM"/>
    <property type="match status" value="1"/>
</dbReference>
<keyword evidence="11" id="KW-1185">Reference proteome</keyword>
<comment type="caution">
    <text evidence="10">The sequence shown here is derived from an EMBL/GenBank/DDBJ whole genome shotgun (WGS) entry which is preliminary data.</text>
</comment>
<dbReference type="InterPro" id="IPR000651">
    <property type="entry name" value="Ras-like_Gua-exchang_fac_N"/>
</dbReference>
<dbReference type="InterPro" id="IPR001478">
    <property type="entry name" value="PDZ"/>
</dbReference>
<dbReference type="AlphaFoldDB" id="A0AAN8WU34"/>
<dbReference type="PROSITE" id="PS50212">
    <property type="entry name" value="RASGEF_NTER"/>
    <property type="match status" value="1"/>
</dbReference>
<dbReference type="GO" id="GO:0016324">
    <property type="term" value="C:apical plasma membrane"/>
    <property type="evidence" value="ECO:0007669"/>
    <property type="project" value="TreeGrafter"/>
</dbReference>
<dbReference type="InterPro" id="IPR014710">
    <property type="entry name" value="RmlC-like_jellyroll"/>
</dbReference>
<dbReference type="PROSITE" id="PS50106">
    <property type="entry name" value="PDZ"/>
    <property type="match status" value="1"/>
</dbReference>
<gene>
    <name evidence="10" type="primary">RAPGEF2</name>
    <name evidence="10" type="ORF">SK128_027365</name>
</gene>
<evidence type="ECO:0000313" key="10">
    <source>
        <dbReference type="EMBL" id="KAK7067439.1"/>
    </source>
</evidence>